<keyword evidence="6 11" id="KW-0548">Nucleotidyltransferase</keyword>
<dbReference type="InterPro" id="IPR005248">
    <property type="entry name" value="NadD/NMNAT"/>
</dbReference>
<dbReference type="EC" id="2.7.7.18" evidence="11"/>
<organism evidence="13 14">
    <name type="scientific">Ectothiorhodospira magna</name>
    <dbReference type="NCBI Taxonomy" id="867345"/>
    <lineage>
        <taxon>Bacteria</taxon>
        <taxon>Pseudomonadati</taxon>
        <taxon>Pseudomonadota</taxon>
        <taxon>Gammaproteobacteria</taxon>
        <taxon>Chromatiales</taxon>
        <taxon>Ectothiorhodospiraceae</taxon>
        <taxon>Ectothiorhodospira</taxon>
    </lineage>
</organism>
<evidence type="ECO:0000256" key="3">
    <source>
        <dbReference type="ARBA" id="ARBA00009014"/>
    </source>
</evidence>
<comment type="pathway">
    <text evidence="2 11">Cofactor biosynthesis; NAD(+) biosynthesis; deamido-NAD(+) from nicotinate D-ribonucleotide: step 1/1.</text>
</comment>
<dbReference type="EMBL" id="FOFO01000021">
    <property type="protein sequence ID" value="SEQ23129.1"/>
    <property type="molecule type" value="Genomic_DNA"/>
</dbReference>
<evidence type="ECO:0000256" key="11">
    <source>
        <dbReference type="HAMAP-Rule" id="MF_00244"/>
    </source>
</evidence>
<comment type="function">
    <text evidence="1 11">Catalyzes the reversible adenylation of nicotinate mononucleotide (NaMN) to nicotinic acid adenine dinucleotide (NaAD).</text>
</comment>
<dbReference type="NCBIfam" id="NF000840">
    <property type="entry name" value="PRK00071.1-3"/>
    <property type="match status" value="1"/>
</dbReference>
<evidence type="ECO:0000256" key="5">
    <source>
        <dbReference type="ARBA" id="ARBA00022679"/>
    </source>
</evidence>
<keyword evidence="7 11" id="KW-0547">Nucleotide-binding</keyword>
<evidence type="ECO:0000256" key="1">
    <source>
        <dbReference type="ARBA" id="ARBA00002324"/>
    </source>
</evidence>
<dbReference type="AlphaFoldDB" id="A0A1H9EBW7"/>
<reference evidence="13 14" key="1">
    <citation type="submission" date="2016-10" db="EMBL/GenBank/DDBJ databases">
        <authorList>
            <person name="de Groot N.N."/>
        </authorList>
    </citation>
    <scope>NUCLEOTIDE SEQUENCE [LARGE SCALE GENOMIC DNA]</scope>
    <source>
        <strain evidence="13 14">B7-7</strain>
    </source>
</reference>
<sequence length="219" mass="24630">MIGVLGGTFDPIHFGHLRPALEIYEHLALDELRFIPCGLPPHRHRPQAPMAHRLAMVEQAVAHHPGFTVDRRELTRSGPSYSVDTLESLRQELGAHVPLCLLLGMDAYAGLSSWHRWQDLFDLAHIVVAHRPGRTGPRHLPWGRSRQVENPADLRTAPAGRILYMPVTQLDISATAIRGLVAQGHSPRFLLPEPVLAYIQQHQLYLLPHSQRDACRQNN</sequence>
<gene>
    <name evidence="11" type="primary">nadD</name>
    <name evidence="13" type="ORF">SAMN05421693_12114</name>
</gene>
<dbReference type="HAMAP" id="MF_00244">
    <property type="entry name" value="NaMN_adenylyltr"/>
    <property type="match status" value="1"/>
</dbReference>
<dbReference type="OrthoDB" id="5295945at2"/>
<dbReference type="GO" id="GO:0005524">
    <property type="term" value="F:ATP binding"/>
    <property type="evidence" value="ECO:0007669"/>
    <property type="project" value="UniProtKB-KW"/>
</dbReference>
<dbReference type="PANTHER" id="PTHR39321:SF3">
    <property type="entry name" value="PHOSPHOPANTETHEINE ADENYLYLTRANSFERASE"/>
    <property type="match status" value="1"/>
</dbReference>
<dbReference type="NCBIfam" id="NF000839">
    <property type="entry name" value="PRK00071.1-1"/>
    <property type="match status" value="1"/>
</dbReference>
<keyword evidence="14" id="KW-1185">Reference proteome</keyword>
<feature type="domain" description="Cytidyltransferase-like" evidence="12">
    <location>
        <begin position="4"/>
        <end position="178"/>
    </location>
</feature>
<dbReference type="CDD" id="cd02165">
    <property type="entry name" value="NMNAT"/>
    <property type="match status" value="1"/>
</dbReference>
<evidence type="ECO:0000256" key="9">
    <source>
        <dbReference type="ARBA" id="ARBA00023027"/>
    </source>
</evidence>
<dbReference type="STRING" id="867345.SAMN05421693_12114"/>
<dbReference type="SUPFAM" id="SSF52374">
    <property type="entry name" value="Nucleotidylyl transferase"/>
    <property type="match status" value="1"/>
</dbReference>
<evidence type="ECO:0000313" key="13">
    <source>
        <dbReference type="EMBL" id="SEQ23129.1"/>
    </source>
</evidence>
<keyword evidence="4 11" id="KW-0662">Pyridine nucleotide biosynthesis</keyword>
<evidence type="ECO:0000256" key="4">
    <source>
        <dbReference type="ARBA" id="ARBA00022642"/>
    </source>
</evidence>
<protein>
    <recommendedName>
        <fullName evidence="11">Probable nicotinate-nucleotide adenylyltransferase</fullName>
        <ecNumber evidence="11">2.7.7.18</ecNumber>
    </recommendedName>
    <alternativeName>
        <fullName evidence="11">Deamido-NAD(+) diphosphorylase</fullName>
    </alternativeName>
    <alternativeName>
        <fullName evidence="11">Deamido-NAD(+) pyrophosphorylase</fullName>
    </alternativeName>
    <alternativeName>
        <fullName evidence="11">Nicotinate mononucleotide adenylyltransferase</fullName>
        <shortName evidence="11">NaMN adenylyltransferase</shortName>
    </alternativeName>
</protein>
<evidence type="ECO:0000256" key="2">
    <source>
        <dbReference type="ARBA" id="ARBA00005019"/>
    </source>
</evidence>
<keyword evidence="5 11" id="KW-0808">Transferase</keyword>
<comment type="catalytic activity">
    <reaction evidence="10 11">
        <text>nicotinate beta-D-ribonucleotide + ATP + H(+) = deamido-NAD(+) + diphosphate</text>
        <dbReference type="Rhea" id="RHEA:22860"/>
        <dbReference type="ChEBI" id="CHEBI:15378"/>
        <dbReference type="ChEBI" id="CHEBI:30616"/>
        <dbReference type="ChEBI" id="CHEBI:33019"/>
        <dbReference type="ChEBI" id="CHEBI:57502"/>
        <dbReference type="ChEBI" id="CHEBI:58437"/>
        <dbReference type="EC" id="2.7.7.18"/>
    </reaction>
</comment>
<dbReference type="InterPro" id="IPR004821">
    <property type="entry name" value="Cyt_trans-like"/>
</dbReference>
<evidence type="ECO:0000256" key="7">
    <source>
        <dbReference type="ARBA" id="ARBA00022741"/>
    </source>
</evidence>
<dbReference type="UniPathway" id="UPA00253">
    <property type="reaction ID" value="UER00332"/>
</dbReference>
<dbReference type="Proteomes" id="UP000199496">
    <property type="component" value="Unassembled WGS sequence"/>
</dbReference>
<dbReference type="InterPro" id="IPR014729">
    <property type="entry name" value="Rossmann-like_a/b/a_fold"/>
</dbReference>
<evidence type="ECO:0000256" key="6">
    <source>
        <dbReference type="ARBA" id="ARBA00022695"/>
    </source>
</evidence>
<evidence type="ECO:0000259" key="12">
    <source>
        <dbReference type="Pfam" id="PF01467"/>
    </source>
</evidence>
<evidence type="ECO:0000313" key="14">
    <source>
        <dbReference type="Proteomes" id="UP000199496"/>
    </source>
</evidence>
<keyword evidence="8 11" id="KW-0067">ATP-binding</keyword>
<keyword evidence="9 11" id="KW-0520">NAD</keyword>
<evidence type="ECO:0000256" key="10">
    <source>
        <dbReference type="ARBA" id="ARBA00048721"/>
    </source>
</evidence>
<dbReference type="RefSeq" id="WP_090207893.1">
    <property type="nucleotide sequence ID" value="NZ_FOFO01000021.1"/>
</dbReference>
<name>A0A1H9EBW7_9GAMM</name>
<evidence type="ECO:0000256" key="8">
    <source>
        <dbReference type="ARBA" id="ARBA00022840"/>
    </source>
</evidence>
<dbReference type="NCBIfam" id="TIGR00482">
    <property type="entry name" value="nicotinate (nicotinamide) nucleotide adenylyltransferase"/>
    <property type="match status" value="1"/>
</dbReference>
<comment type="similarity">
    <text evidence="3 11">Belongs to the NadD family.</text>
</comment>
<dbReference type="GO" id="GO:0004515">
    <property type="term" value="F:nicotinate-nucleotide adenylyltransferase activity"/>
    <property type="evidence" value="ECO:0007669"/>
    <property type="project" value="UniProtKB-UniRule"/>
</dbReference>
<dbReference type="GO" id="GO:0009435">
    <property type="term" value="P:NAD+ biosynthetic process"/>
    <property type="evidence" value="ECO:0007669"/>
    <property type="project" value="UniProtKB-UniRule"/>
</dbReference>
<dbReference type="PANTHER" id="PTHR39321">
    <property type="entry name" value="NICOTINATE-NUCLEOTIDE ADENYLYLTRANSFERASE-RELATED"/>
    <property type="match status" value="1"/>
</dbReference>
<proteinExistence type="inferred from homology"/>
<accession>A0A1H9EBW7</accession>
<dbReference type="Pfam" id="PF01467">
    <property type="entry name" value="CTP_transf_like"/>
    <property type="match status" value="1"/>
</dbReference>
<dbReference type="Gene3D" id="3.40.50.620">
    <property type="entry name" value="HUPs"/>
    <property type="match status" value="1"/>
</dbReference>